<dbReference type="InterPro" id="IPR043136">
    <property type="entry name" value="B30.2/SPRY_sf"/>
</dbReference>
<dbReference type="InterPro" id="IPR007111">
    <property type="entry name" value="NACHT_NTPase"/>
</dbReference>
<dbReference type="InterPro" id="IPR029495">
    <property type="entry name" value="NACHT-assoc"/>
</dbReference>
<dbReference type="InterPro" id="IPR004020">
    <property type="entry name" value="DAPIN"/>
</dbReference>
<evidence type="ECO:0000256" key="1">
    <source>
        <dbReference type="ARBA" id="ARBA00004370"/>
    </source>
</evidence>
<proteinExistence type="predicted"/>
<dbReference type="PRINTS" id="PR00237">
    <property type="entry name" value="GPCRRHODOPSN"/>
</dbReference>
<evidence type="ECO:0000259" key="13">
    <source>
        <dbReference type="PROSITE" id="PS50188"/>
    </source>
</evidence>
<dbReference type="SMART" id="SM00589">
    <property type="entry name" value="PRY"/>
    <property type="match status" value="1"/>
</dbReference>
<dbReference type="Pfam" id="PF17779">
    <property type="entry name" value="WHD_NOD2"/>
    <property type="match status" value="1"/>
</dbReference>
<dbReference type="Gene3D" id="3.80.10.10">
    <property type="entry name" value="Ribonuclease Inhibitor"/>
    <property type="match status" value="1"/>
</dbReference>
<dbReference type="Pfam" id="PF17776">
    <property type="entry name" value="NLRC4_HD2"/>
    <property type="match status" value="1"/>
</dbReference>
<dbReference type="Gene3D" id="2.60.120.920">
    <property type="match status" value="1"/>
</dbReference>
<keyword evidence="5 12" id="KW-0812">Transmembrane</keyword>
<evidence type="ECO:0000256" key="3">
    <source>
        <dbReference type="ARBA" id="ARBA00022490"/>
    </source>
</evidence>
<comment type="subcellular location">
    <subcellularLocation>
        <location evidence="2">Cytoplasm</location>
    </subcellularLocation>
    <subcellularLocation>
        <location evidence="1">Membrane</location>
    </subcellularLocation>
</comment>
<name>A0A6A4SMI0_SCOMX</name>
<evidence type="ECO:0000256" key="5">
    <source>
        <dbReference type="ARBA" id="ARBA00022692"/>
    </source>
</evidence>
<dbReference type="SUPFAM" id="SSF47986">
    <property type="entry name" value="DEATH domain"/>
    <property type="match status" value="1"/>
</dbReference>
<dbReference type="InterPro" id="IPR000276">
    <property type="entry name" value="GPCR_Rhodpsn"/>
</dbReference>
<evidence type="ECO:0000259" key="15">
    <source>
        <dbReference type="PROSITE" id="PS50824"/>
    </source>
</evidence>
<evidence type="ECO:0000259" key="16">
    <source>
        <dbReference type="PROSITE" id="PS50837"/>
    </source>
</evidence>
<feature type="domain" description="B30.2/SPRY" evidence="13">
    <location>
        <begin position="1099"/>
        <end position="1294"/>
    </location>
</feature>
<protein>
    <submittedName>
        <fullName evidence="17">Uncharacterized protein</fullName>
    </submittedName>
</protein>
<feature type="transmembrane region" description="Helical" evidence="12">
    <location>
        <begin position="67"/>
        <end position="90"/>
    </location>
</feature>
<dbReference type="Pfam" id="PF02758">
    <property type="entry name" value="PYRIN"/>
    <property type="match status" value="1"/>
</dbReference>
<dbReference type="GO" id="GO:0016020">
    <property type="term" value="C:membrane"/>
    <property type="evidence" value="ECO:0007669"/>
    <property type="project" value="UniProtKB-SubCell"/>
</dbReference>
<feature type="compositionally biased region" description="Basic and acidic residues" evidence="11">
    <location>
        <begin position="146"/>
        <end position="156"/>
    </location>
</feature>
<keyword evidence="4" id="KW-0433">Leucine-rich repeat</keyword>
<dbReference type="GO" id="GO:0005524">
    <property type="term" value="F:ATP binding"/>
    <property type="evidence" value="ECO:0007669"/>
    <property type="project" value="UniProtKB-KW"/>
</dbReference>
<accession>A0A6A4SMI0</accession>
<dbReference type="SMART" id="SM01289">
    <property type="entry name" value="PYRIN"/>
    <property type="match status" value="1"/>
</dbReference>
<evidence type="ECO:0000256" key="2">
    <source>
        <dbReference type="ARBA" id="ARBA00004496"/>
    </source>
</evidence>
<dbReference type="PROSITE" id="PS50824">
    <property type="entry name" value="DAPIN"/>
    <property type="match status" value="1"/>
</dbReference>
<organism evidence="17 18">
    <name type="scientific">Scophthalmus maximus</name>
    <name type="common">Turbot</name>
    <name type="synonym">Psetta maxima</name>
    <dbReference type="NCBI Taxonomy" id="52904"/>
    <lineage>
        <taxon>Eukaryota</taxon>
        <taxon>Metazoa</taxon>
        <taxon>Chordata</taxon>
        <taxon>Craniata</taxon>
        <taxon>Vertebrata</taxon>
        <taxon>Euteleostomi</taxon>
        <taxon>Actinopterygii</taxon>
        <taxon>Neopterygii</taxon>
        <taxon>Teleostei</taxon>
        <taxon>Neoteleostei</taxon>
        <taxon>Acanthomorphata</taxon>
        <taxon>Carangaria</taxon>
        <taxon>Pleuronectiformes</taxon>
        <taxon>Pleuronectoidei</taxon>
        <taxon>Scophthalmidae</taxon>
        <taxon>Scophthalmus</taxon>
    </lineage>
</organism>
<dbReference type="PROSITE" id="PS50188">
    <property type="entry name" value="B302_SPRY"/>
    <property type="match status" value="1"/>
</dbReference>
<dbReference type="GO" id="GO:0004930">
    <property type="term" value="F:G protein-coupled receptor activity"/>
    <property type="evidence" value="ECO:0007669"/>
    <property type="project" value="InterPro"/>
</dbReference>
<sequence length="1303" mass="146877">MKDDKQADEGGGEKEGKMEVDGMQLNKMREDEGGGGGREVGVDTGSETDKSECRCTHYAVSSGLLSAMMVLSNLYFLVPLCILGLVYSLIGRTLWLRPRSSRRDQSHRHTVKMLGVIVLAFVLCWLPFHVGRTIFSLSLGTSAEREETSPHVDANPHMDTNPSPDSAGNTRPATKPMRHSDSEARFTGTATARAHAERDETLSDACTKTKVDISRHRDRETETHTGAQFVLLYIATVRYVTMTSLKETLWLTLEDLRAEEFKQLKWHLQQADIMHTIVPHGEAYRAIPTTRLEKADRQDTVDQMVQIYNLRGALEVTRGVLIKINRNDLVQQLPNITATSKAAWEVDVGDVGISSENRRDLMVPVPKPPQPITSYQKMLQSNLQNRFICVHEGLSDMEDKKLLDDIYTELYITDGGNMQINRQHEVRQIEMAARQPAKIEISVKPSNIFKHPSGKYRPIRTVLTNGIAGIGKTFLVQKFILDWAEGRNNQDVHLIFPFTFRQLNLLKGKRFCLAKLIHKCIRETKDITEDALNYIFTTLQTSGNTNYDKSKFKLLFVLDGLDENRLQLDFTAKETKVLDVTKSTGVEGLLMNLIKGTLLPSSRLWITTRPAAANQISLELVDMVSEVRGFTDPQKEEYFTKKFSHHGHADRIISHIRASRSLYIMCYIPVFCWITATVLQDVLQTSEGVELPKTLTEMYTEFLAFQMKQTKEKYGTKKCVRYIESLAKLAFHQLEKGNIIFYEEDLKHSGIDLSEASMYSGVFTQIFKRERWRKKDKEKGRMFSFVHLSIQEFLAAFYVQLSLVNGSKNVMAESQAVSRNLGGFFCKTSATEVHRSAIDKALACPEGHLDLFLRFLLGLSLQTNKDLLADLLGRKPMSPSSNQETIQYIKEKIEQDLSPERSINLFHCLNELNDHSLVEDIQDYISSGCIFQRYLTPAQWSGLVFILLSSEKKHDVFDLKKYSASHGGLLRLLPVFQDSTTYLLSACNLSEGNCDSLASVLGSGSSNLRELDLGDNNLQDSGVKLLAAGLESPHCTLESLRLNLCKLSSVSCEALASVLSSRSSCLRQLDLSNNDLLDSGVKLLAAGLANPRCRLETLRVDPSGVCWLKSGLRKYAGELTLDLNTAHRDLVLSDGNRSVTKGDDEQPYPDGPERFCDVFQLLCREGLTGRHYWEVEWKGRVWIGAAYSGISRSGKAVHCLLGGNEKSWCLECTDDAYYSWHNKSITSIWFHPLDTTRVAAYLDWPAGTLSFYRLSSDTVTHLYTFYSTFDEPVYPGFWIGLNCSATLCQMEEEEAEEEELSPV</sequence>
<dbReference type="SMART" id="SM01288">
    <property type="entry name" value="FISNA"/>
    <property type="match status" value="1"/>
</dbReference>
<dbReference type="PRINTS" id="PR01407">
    <property type="entry name" value="BUTYPHLNCDUF"/>
</dbReference>
<dbReference type="InterPro" id="IPR011029">
    <property type="entry name" value="DEATH-like_dom_sf"/>
</dbReference>
<dbReference type="SMART" id="SM00368">
    <property type="entry name" value="LRR_RI"/>
    <property type="match status" value="3"/>
</dbReference>
<evidence type="ECO:0000313" key="18">
    <source>
        <dbReference type="Proteomes" id="UP000438429"/>
    </source>
</evidence>
<dbReference type="SUPFAM" id="SSF49899">
    <property type="entry name" value="Concanavalin A-like lectins/glucanases"/>
    <property type="match status" value="1"/>
</dbReference>
<dbReference type="SUPFAM" id="SSF81321">
    <property type="entry name" value="Family A G protein-coupled receptor-like"/>
    <property type="match status" value="1"/>
</dbReference>
<keyword evidence="6" id="KW-0677">Repeat</keyword>
<dbReference type="Pfam" id="PF00622">
    <property type="entry name" value="SPRY"/>
    <property type="match status" value="1"/>
</dbReference>
<dbReference type="FunFam" id="3.40.50.300:FF:001524">
    <property type="entry name" value="Si:dkey-126g1.7"/>
    <property type="match status" value="1"/>
</dbReference>
<keyword evidence="10 12" id="KW-0472">Membrane</keyword>
<dbReference type="Proteomes" id="UP000438429">
    <property type="component" value="Unassembled WGS sequence"/>
</dbReference>
<dbReference type="Pfam" id="PF05729">
    <property type="entry name" value="NACHT"/>
    <property type="match status" value="1"/>
</dbReference>
<evidence type="ECO:0000256" key="9">
    <source>
        <dbReference type="ARBA" id="ARBA00022989"/>
    </source>
</evidence>
<dbReference type="Gene3D" id="1.20.1070.10">
    <property type="entry name" value="Rhodopsin 7-helix transmembrane proteins"/>
    <property type="match status" value="1"/>
</dbReference>
<dbReference type="Pfam" id="PF13516">
    <property type="entry name" value="LRR_6"/>
    <property type="match status" value="2"/>
</dbReference>
<reference evidence="17 18" key="1">
    <citation type="submission" date="2019-06" db="EMBL/GenBank/DDBJ databases">
        <title>Draft genomes of female and male turbot (Scophthalmus maximus).</title>
        <authorList>
            <person name="Xu H."/>
            <person name="Xu X.-W."/>
            <person name="Shao C."/>
            <person name="Chen S."/>
        </authorList>
    </citation>
    <scope>NUCLEOTIDE SEQUENCE [LARGE SCALE GENOMIC DNA]</scope>
    <source>
        <strain evidence="17">Ysfricsl-2016a</strain>
        <tissue evidence="17">Blood</tissue>
    </source>
</reference>
<keyword evidence="8" id="KW-0067">ATP-binding</keyword>
<feature type="domain" description="NACHT" evidence="16">
    <location>
        <begin position="460"/>
        <end position="612"/>
    </location>
</feature>
<dbReference type="SMART" id="SM00449">
    <property type="entry name" value="SPRY"/>
    <property type="match status" value="1"/>
</dbReference>
<evidence type="ECO:0000256" key="7">
    <source>
        <dbReference type="ARBA" id="ARBA00022741"/>
    </source>
</evidence>
<keyword evidence="9 12" id="KW-1133">Transmembrane helix</keyword>
<dbReference type="CDD" id="cd08321">
    <property type="entry name" value="Pyrin_ASC-like"/>
    <property type="match status" value="1"/>
</dbReference>
<dbReference type="PROSITE" id="PS50837">
    <property type="entry name" value="NACHT"/>
    <property type="match status" value="1"/>
</dbReference>
<feature type="domain" description="Pyrin" evidence="15">
    <location>
        <begin position="242"/>
        <end position="339"/>
    </location>
</feature>
<feature type="region of interest" description="Disordered" evidence="11">
    <location>
        <begin position="1"/>
        <end position="46"/>
    </location>
</feature>
<dbReference type="PROSITE" id="PS50262">
    <property type="entry name" value="G_PROTEIN_RECEP_F1_2"/>
    <property type="match status" value="1"/>
</dbReference>
<dbReference type="Pfam" id="PF14484">
    <property type="entry name" value="FISNA"/>
    <property type="match status" value="1"/>
</dbReference>
<dbReference type="Pfam" id="PF00001">
    <property type="entry name" value="7tm_1"/>
    <property type="match status" value="1"/>
</dbReference>
<evidence type="ECO:0000256" key="4">
    <source>
        <dbReference type="ARBA" id="ARBA00022614"/>
    </source>
</evidence>
<feature type="compositionally biased region" description="Polar residues" evidence="11">
    <location>
        <begin position="158"/>
        <end position="172"/>
    </location>
</feature>
<dbReference type="InterPro" id="IPR001611">
    <property type="entry name" value="Leu-rich_rpt"/>
</dbReference>
<evidence type="ECO:0000256" key="11">
    <source>
        <dbReference type="SAM" id="MobiDB-lite"/>
    </source>
</evidence>
<dbReference type="Gene3D" id="1.10.533.10">
    <property type="entry name" value="Death Domain, Fas"/>
    <property type="match status" value="1"/>
</dbReference>
<evidence type="ECO:0000256" key="12">
    <source>
        <dbReference type="SAM" id="Phobius"/>
    </source>
</evidence>
<dbReference type="Pfam" id="PF13765">
    <property type="entry name" value="PRY"/>
    <property type="match status" value="1"/>
</dbReference>
<dbReference type="InterPro" id="IPR051261">
    <property type="entry name" value="NLR"/>
</dbReference>
<dbReference type="GO" id="GO:0005737">
    <property type="term" value="C:cytoplasm"/>
    <property type="evidence" value="ECO:0007669"/>
    <property type="project" value="UniProtKB-SubCell"/>
</dbReference>
<evidence type="ECO:0000313" key="17">
    <source>
        <dbReference type="EMBL" id="KAF0032294.1"/>
    </source>
</evidence>
<dbReference type="PANTHER" id="PTHR24106">
    <property type="entry name" value="NACHT, LRR AND CARD DOMAINS-CONTAINING"/>
    <property type="match status" value="1"/>
</dbReference>
<comment type="caution">
    <text evidence="17">The sequence shown here is derived from an EMBL/GenBank/DDBJ whole genome shotgun (WGS) entry which is preliminary data.</text>
</comment>
<evidence type="ECO:0000256" key="10">
    <source>
        <dbReference type="ARBA" id="ARBA00023136"/>
    </source>
</evidence>
<dbReference type="InterPro" id="IPR006574">
    <property type="entry name" value="PRY"/>
</dbReference>
<gene>
    <name evidence="17" type="ORF">F2P81_014584</name>
</gene>
<dbReference type="InterPro" id="IPR003877">
    <property type="entry name" value="SPRY_dom"/>
</dbReference>
<dbReference type="InterPro" id="IPR027417">
    <property type="entry name" value="P-loop_NTPase"/>
</dbReference>
<keyword evidence="7" id="KW-0547">Nucleotide-binding</keyword>
<feature type="compositionally biased region" description="Basic and acidic residues" evidence="11">
    <location>
        <begin position="1"/>
        <end position="20"/>
    </location>
</feature>
<feature type="region of interest" description="Disordered" evidence="11">
    <location>
        <begin position="146"/>
        <end position="203"/>
    </location>
</feature>
<feature type="domain" description="G-protein coupled receptors family 1 profile" evidence="14">
    <location>
        <begin position="55"/>
        <end position="130"/>
    </location>
</feature>
<dbReference type="InterPro" id="IPR003879">
    <property type="entry name" value="Butyrophylin_SPRY"/>
</dbReference>
<dbReference type="InterPro" id="IPR041267">
    <property type="entry name" value="NLRP_HD2"/>
</dbReference>
<keyword evidence="3" id="KW-0963">Cytoplasm</keyword>
<dbReference type="InterPro" id="IPR001870">
    <property type="entry name" value="B30.2/SPRY"/>
</dbReference>
<evidence type="ECO:0000259" key="14">
    <source>
        <dbReference type="PROSITE" id="PS50262"/>
    </source>
</evidence>
<feature type="transmembrane region" description="Helical" evidence="12">
    <location>
        <begin position="111"/>
        <end position="128"/>
    </location>
</feature>
<evidence type="ECO:0000256" key="8">
    <source>
        <dbReference type="ARBA" id="ARBA00022840"/>
    </source>
</evidence>
<dbReference type="SUPFAM" id="SSF52047">
    <property type="entry name" value="RNI-like"/>
    <property type="match status" value="1"/>
</dbReference>
<dbReference type="EMBL" id="VEVO01000013">
    <property type="protein sequence ID" value="KAF0032294.1"/>
    <property type="molecule type" value="Genomic_DNA"/>
</dbReference>
<dbReference type="InterPro" id="IPR032675">
    <property type="entry name" value="LRR_dom_sf"/>
</dbReference>
<feature type="compositionally biased region" description="Basic and acidic residues" evidence="11">
    <location>
        <begin position="194"/>
        <end position="203"/>
    </location>
</feature>
<dbReference type="InterPro" id="IPR013320">
    <property type="entry name" value="ConA-like_dom_sf"/>
</dbReference>
<dbReference type="InterPro" id="IPR017452">
    <property type="entry name" value="GPCR_Rhodpsn_7TM"/>
</dbReference>
<dbReference type="Gene3D" id="3.40.50.300">
    <property type="entry name" value="P-loop containing nucleotide triphosphate hydrolases"/>
    <property type="match status" value="1"/>
</dbReference>
<dbReference type="CDD" id="cd16040">
    <property type="entry name" value="SPRY_PRY_SNTX"/>
    <property type="match status" value="1"/>
</dbReference>
<dbReference type="InterPro" id="IPR041075">
    <property type="entry name" value="NOD1/2_WH"/>
</dbReference>
<evidence type="ECO:0000256" key="6">
    <source>
        <dbReference type="ARBA" id="ARBA00022737"/>
    </source>
</evidence>